<dbReference type="Proteomes" id="UP000298458">
    <property type="component" value="Unassembled WGS sequence"/>
</dbReference>
<dbReference type="OrthoDB" id="9779518at2"/>
<dbReference type="NCBIfam" id="TIGR00266">
    <property type="entry name" value="TIGR00266 family protein"/>
    <property type="match status" value="1"/>
</dbReference>
<dbReference type="InterPro" id="IPR036983">
    <property type="entry name" value="AIM24_sf"/>
</dbReference>
<accession>A0A4R9G3T8</accession>
<dbReference type="PANTHER" id="PTHR43657:SF1">
    <property type="entry name" value="ALTERED INHERITANCE OF MITOCHONDRIA PROTEIN 24, MITOCHONDRIAL"/>
    <property type="match status" value="1"/>
</dbReference>
<dbReference type="Gene3D" id="3.60.160.10">
    <property type="entry name" value="Mitochondrial biogenesis AIM24"/>
    <property type="match status" value="1"/>
</dbReference>
<sequence length="229" mass="24542">MKFEILAKPDFPVLKVSLENGESIRAESGAMVAMAPNVKMETKAEGGIFASAKRALLSGESFFQNTFSAEGKGGDLYLTSETQGDLEHRSLNNEDLILSRGAYVAGSTGLVIDSKWGGFKGFFSGEGLFFLKVSGTGDLFFSSFGAIHTVDVDGTYIVDTGHIVGFETTLDYHIDRIGGLKSLFLSGEGLVAKFSGKGKLYVQSRNQNSFAAWADGWRRVEKSSSSGGD</sequence>
<evidence type="ECO:0000313" key="2">
    <source>
        <dbReference type="Proteomes" id="UP000298458"/>
    </source>
</evidence>
<dbReference type="InterPro" id="IPR016031">
    <property type="entry name" value="Trp_RNA-bd_attenuator-like_dom"/>
</dbReference>
<dbReference type="SUPFAM" id="SSF51219">
    <property type="entry name" value="TRAP-like"/>
    <property type="match status" value="1"/>
</dbReference>
<gene>
    <name evidence="1" type="ORF">EHO60_16340</name>
</gene>
<protein>
    <submittedName>
        <fullName evidence="1">TIGR00266 family protein</fullName>
    </submittedName>
</protein>
<comment type="caution">
    <text evidence="1">The sequence shown here is derived from an EMBL/GenBank/DDBJ whole genome shotgun (WGS) entry which is preliminary data.</text>
</comment>
<keyword evidence="2" id="KW-1185">Reference proteome</keyword>
<evidence type="ECO:0000313" key="1">
    <source>
        <dbReference type="EMBL" id="TGK06162.1"/>
    </source>
</evidence>
<dbReference type="EMBL" id="RQET01000014">
    <property type="protein sequence ID" value="TGK06162.1"/>
    <property type="molecule type" value="Genomic_DNA"/>
</dbReference>
<organism evidence="1 2">
    <name type="scientific">Leptospira fletcheri</name>
    <dbReference type="NCBI Taxonomy" id="2484981"/>
    <lineage>
        <taxon>Bacteria</taxon>
        <taxon>Pseudomonadati</taxon>
        <taxon>Spirochaetota</taxon>
        <taxon>Spirochaetia</taxon>
        <taxon>Leptospirales</taxon>
        <taxon>Leptospiraceae</taxon>
        <taxon>Leptospira</taxon>
    </lineage>
</organism>
<name>A0A4R9G3T8_9LEPT</name>
<dbReference type="PANTHER" id="PTHR43657">
    <property type="entry name" value="TRYPTOPHAN RNA-BINDING ATTENUATOR PROTEIN-LIKE PROTEIN"/>
    <property type="match status" value="1"/>
</dbReference>
<dbReference type="RefSeq" id="WP_135769290.1">
    <property type="nucleotide sequence ID" value="NZ_RQET01000014.1"/>
</dbReference>
<dbReference type="InterPro" id="IPR002838">
    <property type="entry name" value="AIM24"/>
</dbReference>
<proteinExistence type="predicted"/>
<reference evidence="1" key="1">
    <citation type="journal article" date="2019" name="PLoS Negl. Trop. Dis.">
        <title>Revisiting the worldwide diversity of Leptospira species in the environment.</title>
        <authorList>
            <person name="Vincent A.T."/>
            <person name="Schiettekatte O."/>
            <person name="Bourhy P."/>
            <person name="Veyrier F.J."/>
            <person name="Picardeau M."/>
        </authorList>
    </citation>
    <scope>NUCLEOTIDE SEQUENCE [LARGE SCALE GENOMIC DNA]</scope>
    <source>
        <strain evidence="1">SSW15</strain>
    </source>
</reference>
<dbReference type="AlphaFoldDB" id="A0A4R9G3T8"/>
<dbReference type="Pfam" id="PF01987">
    <property type="entry name" value="AIM24"/>
    <property type="match status" value="1"/>
</dbReference>